<keyword evidence="2" id="KW-0802">TPR repeat</keyword>
<protein>
    <submittedName>
        <fullName evidence="3">Tetratricopeptide repeat protein</fullName>
    </submittedName>
</protein>
<gene>
    <name evidence="3" type="ORF">AFULGI_00010450</name>
</gene>
<keyword evidence="1" id="KW-0677">Repeat</keyword>
<dbReference type="HOGENOM" id="CLU_770737_0_0_2"/>
<dbReference type="PANTHER" id="PTHR45641">
    <property type="entry name" value="TETRATRICOPEPTIDE REPEAT PROTEIN (AFU_ORTHOLOGUE AFUA_6G03870)"/>
    <property type="match status" value="1"/>
</dbReference>
<name>A0A075WJR4_ARCFL</name>
<dbReference type="Gene3D" id="1.25.40.10">
    <property type="entry name" value="Tetratricopeptide repeat domain"/>
    <property type="match status" value="2"/>
</dbReference>
<dbReference type="SMART" id="SM00028">
    <property type="entry name" value="TPR"/>
    <property type="match status" value="4"/>
</dbReference>
<dbReference type="InterPro" id="IPR019734">
    <property type="entry name" value="TPR_rpt"/>
</dbReference>
<evidence type="ECO:0000256" key="2">
    <source>
        <dbReference type="ARBA" id="ARBA00022803"/>
    </source>
</evidence>
<proteinExistence type="predicted"/>
<sequence length="359" mass="40531">MNADEFVEAFNNAKDLTELELLAELGKSISDDLEGHEKGKVLGTLGNIYYALHRLKEAEEAYLEALNVYLKLSEEDEGFLPYVVGCLYNLGNLYQVSRKFAEAEKAYTDALKVLGDVRNDQRLAILTALGTMYAKLDMKEHAERCLVEAFEMAKVKGDARLLGTLLNNLAVVYQRGGRKREAAMLLKMALDALERVGEDLGIAAVLQNLLPYLDEDELRRVMERLESFGELPIDLKAKIAYFKARRAEEKGEDSAKHYMEAACLGFMAYRNFGFQSINFMHCLDKVIESDSELREDAVVLKKVILKYYYGSQKVEIDFDSRVGRMIKAVLEGDDIYEDGILEDTVRLIAEDLLKAGTKV</sequence>
<evidence type="ECO:0000313" key="3">
    <source>
        <dbReference type="EMBL" id="AIG97828.1"/>
    </source>
</evidence>
<dbReference type="Proteomes" id="UP000028501">
    <property type="component" value="Chromosome"/>
</dbReference>
<reference evidence="3 4" key="1">
    <citation type="submission" date="2013-07" db="EMBL/GenBank/DDBJ databases">
        <title>Genome of Archaeoglobus fulgidus.</title>
        <authorList>
            <person name="Fiebig A."/>
            <person name="Birkeland N.-K."/>
        </authorList>
    </citation>
    <scope>NUCLEOTIDE SEQUENCE [LARGE SCALE GENOMIC DNA]</scope>
    <source>
        <strain evidence="3 4">DSM 8774</strain>
    </source>
</reference>
<dbReference type="SUPFAM" id="SSF48452">
    <property type="entry name" value="TPR-like"/>
    <property type="match status" value="1"/>
</dbReference>
<dbReference type="GeneID" id="24794556"/>
<organism evidence="3 4">
    <name type="scientific">Archaeoglobus fulgidus DSM 8774</name>
    <dbReference type="NCBI Taxonomy" id="1344584"/>
    <lineage>
        <taxon>Archaea</taxon>
        <taxon>Methanobacteriati</taxon>
        <taxon>Methanobacteriota</taxon>
        <taxon>Archaeoglobi</taxon>
        <taxon>Archaeoglobales</taxon>
        <taxon>Archaeoglobaceae</taxon>
        <taxon>Archaeoglobus</taxon>
    </lineage>
</organism>
<evidence type="ECO:0000256" key="1">
    <source>
        <dbReference type="ARBA" id="ARBA00022737"/>
    </source>
</evidence>
<dbReference type="RefSeq" id="WP_010878455.1">
    <property type="nucleotide sequence ID" value="NZ_CP006577.1"/>
</dbReference>
<dbReference type="Pfam" id="PF13424">
    <property type="entry name" value="TPR_12"/>
    <property type="match status" value="1"/>
</dbReference>
<dbReference type="InterPro" id="IPR011990">
    <property type="entry name" value="TPR-like_helical_dom_sf"/>
</dbReference>
<dbReference type="Pfam" id="PF13374">
    <property type="entry name" value="TPR_10"/>
    <property type="match status" value="2"/>
</dbReference>
<accession>A0A075WJR4</accession>
<dbReference type="AlphaFoldDB" id="A0A075WJR4"/>
<dbReference type="KEGG" id="afg:AFULGI_00010450"/>
<dbReference type="EMBL" id="CP006577">
    <property type="protein sequence ID" value="AIG97828.1"/>
    <property type="molecule type" value="Genomic_DNA"/>
</dbReference>
<dbReference type="PANTHER" id="PTHR45641:SF19">
    <property type="entry name" value="NEPHROCYSTIN-3"/>
    <property type="match status" value="1"/>
</dbReference>
<evidence type="ECO:0000313" key="4">
    <source>
        <dbReference type="Proteomes" id="UP000028501"/>
    </source>
</evidence>